<dbReference type="SMART" id="SM01392">
    <property type="entry name" value="MAGE_N"/>
    <property type="match status" value="1"/>
</dbReference>
<dbReference type="Gene3D" id="1.10.10.1210">
    <property type="entry name" value="MAGE homology domain, winged helix WH2 motif"/>
    <property type="match status" value="1"/>
</dbReference>
<dbReference type="PROSITE" id="PS50838">
    <property type="entry name" value="MAGE"/>
    <property type="match status" value="1"/>
</dbReference>
<sequence length="304" mass="33885">MPRGLKSKLRAREKRQQVRGVKGAQASAAEEEGSPPSSPLGGSPQSSPAAQSPQGPQRASSATTADAACTRAAEGAKGQDNENPSSSGATPTTESSQRDPITQRVTKLLQFLLRKYNMKECISKKEMIKVINKRYKEQFPEILRKASEHIELIFGLDLKELDSKGSSYVIVSKLETTEEENLSTTGFPKNGILIPLLGMIYMNGNGATEEEVWDFLNVMGVYDGKRHFIFGEPRKLITKDLVQQKYLEYFQVPNSDPPRYEFRWGPRAHAEASKMKIVEFLAKVNDTDVSVFQAMYEEAWKEGC</sequence>
<dbReference type="InterPro" id="IPR002190">
    <property type="entry name" value="MHD_dom"/>
</dbReference>
<dbReference type="InterPro" id="IPR041898">
    <property type="entry name" value="MAGE_WH1"/>
</dbReference>
<reference evidence="4" key="1">
    <citation type="submission" date="2025-08" db="UniProtKB">
        <authorList>
            <consortium name="RefSeq"/>
        </authorList>
    </citation>
    <scope>IDENTIFICATION</scope>
    <source>
        <tissue evidence="4">Spleen</tissue>
    </source>
</reference>
<dbReference type="PANTHER" id="PTHR11736:SF164">
    <property type="entry name" value="MELANOMA-ASSOCIATED ANTIGEN B1"/>
    <property type="match status" value="1"/>
</dbReference>
<evidence type="ECO:0000259" key="2">
    <source>
        <dbReference type="PROSITE" id="PS50838"/>
    </source>
</evidence>
<feature type="compositionally biased region" description="Basic residues" evidence="1">
    <location>
        <begin position="1"/>
        <end position="13"/>
    </location>
</feature>
<accession>A0A9B0T9Q7</accession>
<organism evidence="3 4">
    <name type="scientific">Chrysochloris asiatica</name>
    <name type="common">Cape golden mole</name>
    <dbReference type="NCBI Taxonomy" id="185453"/>
    <lineage>
        <taxon>Eukaryota</taxon>
        <taxon>Metazoa</taxon>
        <taxon>Chordata</taxon>
        <taxon>Craniata</taxon>
        <taxon>Vertebrata</taxon>
        <taxon>Euteleostomi</taxon>
        <taxon>Mammalia</taxon>
        <taxon>Eutheria</taxon>
        <taxon>Afrotheria</taxon>
        <taxon>Chrysochloridae</taxon>
        <taxon>Chrysochlorinae</taxon>
        <taxon>Chrysochloris</taxon>
    </lineage>
</organism>
<dbReference type="AlphaFoldDB" id="A0A9B0T9Q7"/>
<dbReference type="RefSeq" id="XP_006835719.1">
    <property type="nucleotide sequence ID" value="XM_006835656.1"/>
</dbReference>
<protein>
    <submittedName>
        <fullName evidence="4">Melanoma-associated antigen B1-like</fullName>
    </submittedName>
</protein>
<name>A0A9B0T9Q7_CHRAS</name>
<feature type="compositionally biased region" description="Low complexity" evidence="1">
    <location>
        <begin position="39"/>
        <end position="73"/>
    </location>
</feature>
<gene>
    <name evidence="4" type="primary">LOC102830528</name>
</gene>
<proteinExistence type="predicted"/>
<dbReference type="PANTHER" id="PTHR11736">
    <property type="entry name" value="MELANOMA-ASSOCIATED ANTIGEN MAGE ANTIGEN"/>
    <property type="match status" value="1"/>
</dbReference>
<dbReference type="InterPro" id="IPR037445">
    <property type="entry name" value="MAGE"/>
</dbReference>
<feature type="region of interest" description="Disordered" evidence="1">
    <location>
        <begin position="1"/>
        <end position="101"/>
    </location>
</feature>
<dbReference type="OrthoDB" id="205198at2759"/>
<dbReference type="GO" id="GO:0005634">
    <property type="term" value="C:nucleus"/>
    <property type="evidence" value="ECO:0007669"/>
    <property type="project" value="TreeGrafter"/>
</dbReference>
<dbReference type="FunFam" id="1.10.10.1200:FF:000007">
    <property type="entry name" value="Melanoma-associated antigen C2"/>
    <property type="match status" value="1"/>
</dbReference>
<keyword evidence="3" id="KW-1185">Reference proteome</keyword>
<feature type="compositionally biased region" description="Polar residues" evidence="1">
    <location>
        <begin position="81"/>
        <end position="101"/>
    </location>
</feature>
<dbReference type="Pfam" id="PF01454">
    <property type="entry name" value="MAGE"/>
    <property type="match status" value="1"/>
</dbReference>
<dbReference type="FunFam" id="1.10.10.1210:FF:000001">
    <property type="entry name" value="melanoma-associated antigen D1"/>
    <property type="match status" value="1"/>
</dbReference>
<evidence type="ECO:0000313" key="3">
    <source>
        <dbReference type="Proteomes" id="UP000504623"/>
    </source>
</evidence>
<dbReference type="Gene3D" id="1.10.10.1200">
    <property type="entry name" value="MAGE homology domain, winged helix WH1 motif"/>
    <property type="match status" value="1"/>
</dbReference>
<dbReference type="Pfam" id="PF12440">
    <property type="entry name" value="MAGE_N"/>
    <property type="match status" value="1"/>
</dbReference>
<evidence type="ECO:0000313" key="4">
    <source>
        <dbReference type="RefSeq" id="XP_006835719.1"/>
    </source>
</evidence>
<dbReference type="Proteomes" id="UP000504623">
    <property type="component" value="Unplaced"/>
</dbReference>
<dbReference type="GeneID" id="102830528"/>
<evidence type="ECO:0000256" key="1">
    <source>
        <dbReference type="SAM" id="MobiDB-lite"/>
    </source>
</evidence>
<dbReference type="InterPro" id="IPR021072">
    <property type="entry name" value="MAGE_N"/>
</dbReference>
<dbReference type="InterPro" id="IPR041899">
    <property type="entry name" value="MAGE_WH2"/>
</dbReference>
<dbReference type="GO" id="GO:0000122">
    <property type="term" value="P:negative regulation of transcription by RNA polymerase II"/>
    <property type="evidence" value="ECO:0007669"/>
    <property type="project" value="TreeGrafter"/>
</dbReference>
<dbReference type="SMART" id="SM01373">
    <property type="entry name" value="MAGE"/>
    <property type="match status" value="1"/>
</dbReference>
<feature type="domain" description="MAGE" evidence="2">
    <location>
        <begin position="101"/>
        <end position="299"/>
    </location>
</feature>